<dbReference type="AlphaFoldDB" id="A0A9P4UVL1"/>
<feature type="compositionally biased region" description="Low complexity" evidence="1">
    <location>
        <begin position="101"/>
        <end position="113"/>
    </location>
</feature>
<gene>
    <name evidence="2" type="ORF">EJ04DRAFT_582406</name>
</gene>
<feature type="region of interest" description="Disordered" evidence="1">
    <location>
        <begin position="92"/>
        <end position="143"/>
    </location>
</feature>
<organism evidence="2 3">
    <name type="scientific">Polyplosphaeria fusca</name>
    <dbReference type="NCBI Taxonomy" id="682080"/>
    <lineage>
        <taxon>Eukaryota</taxon>
        <taxon>Fungi</taxon>
        <taxon>Dikarya</taxon>
        <taxon>Ascomycota</taxon>
        <taxon>Pezizomycotina</taxon>
        <taxon>Dothideomycetes</taxon>
        <taxon>Pleosporomycetidae</taxon>
        <taxon>Pleosporales</taxon>
        <taxon>Tetraplosphaeriaceae</taxon>
        <taxon>Polyplosphaeria</taxon>
    </lineage>
</organism>
<proteinExistence type="predicted"/>
<evidence type="ECO:0000313" key="2">
    <source>
        <dbReference type="EMBL" id="KAF2726883.1"/>
    </source>
</evidence>
<comment type="caution">
    <text evidence="2">The sequence shown here is derived from an EMBL/GenBank/DDBJ whole genome shotgun (WGS) entry which is preliminary data.</text>
</comment>
<name>A0A9P4UVL1_9PLEO</name>
<dbReference type="EMBL" id="ML996376">
    <property type="protein sequence ID" value="KAF2726883.1"/>
    <property type="molecule type" value="Genomic_DNA"/>
</dbReference>
<dbReference type="Proteomes" id="UP000799444">
    <property type="component" value="Unassembled WGS sequence"/>
</dbReference>
<sequence>MAKRVNVNDPKSKVLEITGWKELQYNKFNSVTLIEWKTLTEEHPEWRSWNVVPEPEQSAFLAHLERNLRNQGLIVTNDLFLWRIARLQKNPPANKGRIAQGSSSAGNATGSAADESALPPGTPNAVERNQSFESGKFDPIRDI</sequence>
<evidence type="ECO:0000313" key="3">
    <source>
        <dbReference type="Proteomes" id="UP000799444"/>
    </source>
</evidence>
<accession>A0A9P4UVL1</accession>
<keyword evidence="3" id="KW-1185">Reference proteome</keyword>
<protein>
    <submittedName>
        <fullName evidence="2">Uncharacterized protein</fullName>
    </submittedName>
</protein>
<evidence type="ECO:0000256" key="1">
    <source>
        <dbReference type="SAM" id="MobiDB-lite"/>
    </source>
</evidence>
<reference evidence="2" key="1">
    <citation type="journal article" date="2020" name="Stud. Mycol.">
        <title>101 Dothideomycetes genomes: a test case for predicting lifestyles and emergence of pathogens.</title>
        <authorList>
            <person name="Haridas S."/>
            <person name="Albert R."/>
            <person name="Binder M."/>
            <person name="Bloem J."/>
            <person name="Labutti K."/>
            <person name="Salamov A."/>
            <person name="Andreopoulos B."/>
            <person name="Baker S."/>
            <person name="Barry K."/>
            <person name="Bills G."/>
            <person name="Bluhm B."/>
            <person name="Cannon C."/>
            <person name="Castanera R."/>
            <person name="Culley D."/>
            <person name="Daum C."/>
            <person name="Ezra D."/>
            <person name="Gonzalez J."/>
            <person name="Henrissat B."/>
            <person name="Kuo A."/>
            <person name="Liang C."/>
            <person name="Lipzen A."/>
            <person name="Lutzoni F."/>
            <person name="Magnuson J."/>
            <person name="Mondo S."/>
            <person name="Nolan M."/>
            <person name="Ohm R."/>
            <person name="Pangilinan J."/>
            <person name="Park H.-J."/>
            <person name="Ramirez L."/>
            <person name="Alfaro M."/>
            <person name="Sun H."/>
            <person name="Tritt A."/>
            <person name="Yoshinaga Y."/>
            <person name="Zwiers L.-H."/>
            <person name="Turgeon B."/>
            <person name="Goodwin S."/>
            <person name="Spatafora J."/>
            <person name="Crous P."/>
            <person name="Grigoriev I."/>
        </authorList>
    </citation>
    <scope>NUCLEOTIDE SEQUENCE</scope>
    <source>
        <strain evidence="2">CBS 125425</strain>
    </source>
</reference>